<protein>
    <submittedName>
        <fullName evidence="3">SGNH/GDSL hydrolase family protein</fullName>
    </submittedName>
</protein>
<evidence type="ECO:0000256" key="2">
    <source>
        <dbReference type="SAM" id="SignalP"/>
    </source>
</evidence>
<name>A0ABU2ZNE3_9ALTE</name>
<dbReference type="RefSeq" id="WP_311367633.1">
    <property type="nucleotide sequence ID" value="NZ_JAVRHX010000001.1"/>
</dbReference>
<dbReference type="Proteomes" id="UP001253545">
    <property type="component" value="Unassembled WGS sequence"/>
</dbReference>
<sequence length="327" mass="34568">MLKHILCIFATLSISLPSLAAPITDIFVIGDSTADAGNLSNDPAFQLLLGQPGQPVLSDPPFFQGRLSDGPNFVDVLSQYLVGDMTNASVLGGNNYAYAGAVTSGTVLGSAPLAPDMLSQTNSLIAAQGSFDENDLVVISGGFNNFFVNQALGNPLTDFEVVTQILTDMSNIVTSLGSVGATRFLISSDTSVVNNFPVNLFPGLFDINLLDYSSLVGFAAINPQMFGFNPFGAPSCFIRDAQGNIFTFDPNTFNPFGDIEAQYNVPGTCLDFGFDTSDFLLLDGTHVTKNVQTFIGNQAINLVPSPSSALIVLIGLVAIGLRRNVKK</sequence>
<gene>
    <name evidence="3" type="ORF">RM552_04775</name>
</gene>
<dbReference type="Gene3D" id="3.40.50.1110">
    <property type="entry name" value="SGNH hydrolase"/>
    <property type="match status" value="1"/>
</dbReference>
<evidence type="ECO:0000313" key="3">
    <source>
        <dbReference type="EMBL" id="MDT0594151.1"/>
    </source>
</evidence>
<dbReference type="InterPro" id="IPR001087">
    <property type="entry name" value="GDSL"/>
</dbReference>
<proteinExistence type="predicted"/>
<evidence type="ECO:0000313" key="4">
    <source>
        <dbReference type="Proteomes" id="UP001253545"/>
    </source>
</evidence>
<organism evidence="3 4">
    <name type="scientific">Glaciecola petra</name>
    <dbReference type="NCBI Taxonomy" id="3075602"/>
    <lineage>
        <taxon>Bacteria</taxon>
        <taxon>Pseudomonadati</taxon>
        <taxon>Pseudomonadota</taxon>
        <taxon>Gammaproteobacteria</taxon>
        <taxon>Alteromonadales</taxon>
        <taxon>Alteromonadaceae</taxon>
        <taxon>Glaciecola</taxon>
    </lineage>
</organism>
<evidence type="ECO:0000256" key="1">
    <source>
        <dbReference type="SAM" id="Phobius"/>
    </source>
</evidence>
<dbReference type="GO" id="GO:0016787">
    <property type="term" value="F:hydrolase activity"/>
    <property type="evidence" value="ECO:0007669"/>
    <property type="project" value="UniProtKB-KW"/>
</dbReference>
<dbReference type="EMBL" id="JAVRHX010000001">
    <property type="protein sequence ID" value="MDT0594151.1"/>
    <property type="molecule type" value="Genomic_DNA"/>
</dbReference>
<keyword evidence="1" id="KW-1133">Transmembrane helix</keyword>
<keyword evidence="1" id="KW-0472">Membrane</keyword>
<keyword evidence="2" id="KW-0732">Signal</keyword>
<feature type="transmembrane region" description="Helical" evidence="1">
    <location>
        <begin position="302"/>
        <end position="321"/>
    </location>
</feature>
<dbReference type="InterPro" id="IPR036514">
    <property type="entry name" value="SGNH_hydro_sf"/>
</dbReference>
<keyword evidence="3" id="KW-0378">Hydrolase</keyword>
<reference evidence="3 4" key="1">
    <citation type="submission" date="2023-09" db="EMBL/GenBank/DDBJ databases">
        <authorList>
            <person name="Rey-Velasco X."/>
        </authorList>
    </citation>
    <scope>NUCLEOTIDE SEQUENCE [LARGE SCALE GENOMIC DNA]</scope>
    <source>
        <strain evidence="3 4">P117</strain>
    </source>
</reference>
<keyword evidence="1" id="KW-0812">Transmembrane</keyword>
<keyword evidence="4" id="KW-1185">Reference proteome</keyword>
<dbReference type="SUPFAM" id="SSF52266">
    <property type="entry name" value="SGNH hydrolase"/>
    <property type="match status" value="1"/>
</dbReference>
<dbReference type="Pfam" id="PF00657">
    <property type="entry name" value="Lipase_GDSL"/>
    <property type="match status" value="1"/>
</dbReference>
<feature type="chain" id="PRO_5046904588" evidence="2">
    <location>
        <begin position="21"/>
        <end position="327"/>
    </location>
</feature>
<feature type="signal peptide" evidence="2">
    <location>
        <begin position="1"/>
        <end position="20"/>
    </location>
</feature>
<accession>A0ABU2ZNE3</accession>
<comment type="caution">
    <text evidence="3">The sequence shown here is derived from an EMBL/GenBank/DDBJ whole genome shotgun (WGS) entry which is preliminary data.</text>
</comment>